<keyword evidence="3" id="KW-0805">Transcription regulation</keyword>
<keyword evidence="2" id="KW-0862">Zinc</keyword>
<keyword evidence="1" id="KW-0479">Metal-binding</keyword>
<keyword evidence="6" id="KW-0539">Nucleus</keyword>
<sequence>MSELSNDRSDKEERKRRASRPKVRTGCVTCKRRHKKCDEGQPSCLVCTRSGRTCEYRETLDHRTRAARETRTGGQTTNGYCYTGALTVTPPLLTGLANDMGPEERRYLDFFRTTTAVQCAGYFYDEFWQRLVHQVSEEQPAVCHAVISLGSLNYRFLQLRVGDSRRALDKAFPLQQSNKAIASLRRKLMTDPSGREGTEIALVTCIILVSTMLFQEDAQWAGHHLRSGLKLLEEYRKDNPSQMGTSLAITRAFDGVLLSWLTFSTPETRAEEAGGAQSFPFLVPRAFPEITNDISKASEFVGSLALLVLHGHPQALAGTGDFDAVLRKLCGWRKQIKESTLIDQGHMSRRHRNALTLLELWSGILYILISVETQPLTGGETRYDAFLAGFQQSVDLARELLTTAEYPVPEPIPTFSVNMGIIAPLFWCGFKCRDWLVRQEALILLRRWRRQEGIWSTDTTARVLARVIEIESAGLAPGDAIPEASRIESLRVDMPETGPSLCLRHRRRGQADWEAAWLA</sequence>
<dbReference type="PROSITE" id="PS50048">
    <property type="entry name" value="ZN2_CY6_FUNGAL_2"/>
    <property type="match status" value="1"/>
</dbReference>
<reference evidence="8 9" key="1">
    <citation type="submission" date="2024-07" db="EMBL/GenBank/DDBJ databases">
        <title>Section-level genome sequencing and comparative genomics of Aspergillus sections Usti and Cavernicolus.</title>
        <authorList>
            <consortium name="Lawrence Berkeley National Laboratory"/>
            <person name="Nybo J.L."/>
            <person name="Vesth T.C."/>
            <person name="Theobald S."/>
            <person name="Frisvad J.C."/>
            <person name="Larsen T.O."/>
            <person name="Kjaerboelling I."/>
            <person name="Rothschild-Mancinelli K."/>
            <person name="Lyhne E.K."/>
            <person name="Kogle M.E."/>
            <person name="Barry K."/>
            <person name="Clum A."/>
            <person name="Na H."/>
            <person name="Ledsgaard L."/>
            <person name="Lin J."/>
            <person name="Lipzen A."/>
            <person name="Kuo A."/>
            <person name="Riley R."/>
            <person name="Mondo S."/>
            <person name="Labutti K."/>
            <person name="Haridas S."/>
            <person name="Pangalinan J."/>
            <person name="Salamov A.A."/>
            <person name="Simmons B.A."/>
            <person name="Magnuson J.K."/>
            <person name="Chen J."/>
            <person name="Drula E."/>
            <person name="Henrissat B."/>
            <person name="Wiebenga A."/>
            <person name="Lubbers R.J."/>
            <person name="Gomes A.C."/>
            <person name="Makela M.R."/>
            <person name="Stajich J."/>
            <person name="Grigoriev I.V."/>
            <person name="Mortensen U.H."/>
            <person name="De Vries R.P."/>
            <person name="Baker S.E."/>
            <person name="Andersen M.R."/>
        </authorList>
    </citation>
    <scope>NUCLEOTIDE SEQUENCE [LARGE SCALE GENOMIC DNA]</scope>
    <source>
        <strain evidence="8 9">CBS 123904</strain>
    </source>
</reference>
<dbReference type="PANTHER" id="PTHR36206:SF12">
    <property type="entry name" value="ASPERCRYPTIN BIOSYNTHESIS CLUSTER-SPECIFIC TRANSCRIPTION REGULATOR ATNN-RELATED"/>
    <property type="match status" value="1"/>
</dbReference>
<evidence type="ECO:0000256" key="1">
    <source>
        <dbReference type="ARBA" id="ARBA00022723"/>
    </source>
</evidence>
<organism evidence="8 9">
    <name type="scientific">Aspergillus pseudoustus</name>
    <dbReference type="NCBI Taxonomy" id="1810923"/>
    <lineage>
        <taxon>Eukaryota</taxon>
        <taxon>Fungi</taxon>
        <taxon>Dikarya</taxon>
        <taxon>Ascomycota</taxon>
        <taxon>Pezizomycotina</taxon>
        <taxon>Eurotiomycetes</taxon>
        <taxon>Eurotiomycetidae</taxon>
        <taxon>Eurotiales</taxon>
        <taxon>Aspergillaceae</taxon>
        <taxon>Aspergillus</taxon>
        <taxon>Aspergillus subgen. Nidulantes</taxon>
    </lineage>
</organism>
<keyword evidence="4" id="KW-0238">DNA-binding</keyword>
<keyword evidence="5" id="KW-0804">Transcription</keyword>
<dbReference type="InterPro" id="IPR001138">
    <property type="entry name" value="Zn2Cys6_DnaBD"/>
</dbReference>
<evidence type="ECO:0000256" key="3">
    <source>
        <dbReference type="ARBA" id="ARBA00023015"/>
    </source>
</evidence>
<evidence type="ECO:0000313" key="9">
    <source>
        <dbReference type="Proteomes" id="UP001610446"/>
    </source>
</evidence>
<evidence type="ECO:0000313" key="8">
    <source>
        <dbReference type="EMBL" id="KAL2841010.1"/>
    </source>
</evidence>
<dbReference type="CDD" id="cd00067">
    <property type="entry name" value="GAL4"/>
    <property type="match status" value="1"/>
</dbReference>
<proteinExistence type="predicted"/>
<comment type="caution">
    <text evidence="8">The sequence shown here is derived from an EMBL/GenBank/DDBJ whole genome shotgun (WGS) entry which is preliminary data.</text>
</comment>
<dbReference type="PROSITE" id="PS00463">
    <property type="entry name" value="ZN2_CY6_FUNGAL_1"/>
    <property type="match status" value="1"/>
</dbReference>
<dbReference type="SUPFAM" id="SSF57701">
    <property type="entry name" value="Zn2/Cys6 DNA-binding domain"/>
    <property type="match status" value="1"/>
</dbReference>
<evidence type="ECO:0000256" key="4">
    <source>
        <dbReference type="ARBA" id="ARBA00023125"/>
    </source>
</evidence>
<evidence type="ECO:0000256" key="6">
    <source>
        <dbReference type="ARBA" id="ARBA00023242"/>
    </source>
</evidence>
<dbReference type="Gene3D" id="4.10.240.10">
    <property type="entry name" value="Zn(2)-C6 fungal-type DNA-binding domain"/>
    <property type="match status" value="1"/>
</dbReference>
<protein>
    <recommendedName>
        <fullName evidence="7">Zn(2)-C6 fungal-type domain-containing protein</fullName>
    </recommendedName>
</protein>
<dbReference type="InterPro" id="IPR052360">
    <property type="entry name" value="Transcr_Regulatory_Proteins"/>
</dbReference>
<name>A0ABR4JLW5_9EURO</name>
<gene>
    <name evidence="8" type="ORF">BJY01DRAFT_217922</name>
</gene>
<evidence type="ECO:0000256" key="2">
    <source>
        <dbReference type="ARBA" id="ARBA00022833"/>
    </source>
</evidence>
<evidence type="ECO:0000256" key="5">
    <source>
        <dbReference type="ARBA" id="ARBA00023163"/>
    </source>
</evidence>
<dbReference type="PANTHER" id="PTHR36206">
    <property type="entry name" value="ASPERCRYPTIN BIOSYNTHESIS CLUSTER-SPECIFIC TRANSCRIPTION REGULATOR ATNN-RELATED"/>
    <property type="match status" value="1"/>
</dbReference>
<dbReference type="EMBL" id="JBFXLU010000114">
    <property type="protein sequence ID" value="KAL2841010.1"/>
    <property type="molecule type" value="Genomic_DNA"/>
</dbReference>
<dbReference type="Pfam" id="PF00172">
    <property type="entry name" value="Zn_clus"/>
    <property type="match status" value="1"/>
</dbReference>
<feature type="domain" description="Zn(2)-C6 fungal-type" evidence="7">
    <location>
        <begin position="26"/>
        <end position="56"/>
    </location>
</feature>
<dbReference type="Proteomes" id="UP001610446">
    <property type="component" value="Unassembled WGS sequence"/>
</dbReference>
<evidence type="ECO:0000259" key="7">
    <source>
        <dbReference type="PROSITE" id="PS50048"/>
    </source>
</evidence>
<dbReference type="InterPro" id="IPR036864">
    <property type="entry name" value="Zn2-C6_fun-type_DNA-bd_sf"/>
</dbReference>
<keyword evidence="9" id="KW-1185">Reference proteome</keyword>
<dbReference type="SMART" id="SM00066">
    <property type="entry name" value="GAL4"/>
    <property type="match status" value="1"/>
</dbReference>
<accession>A0ABR4JLW5</accession>